<dbReference type="Proteomes" id="UP000010467">
    <property type="component" value="Chromosome"/>
</dbReference>
<accession>L0A6D6</accession>
<name>L0A6D6_DEIPD</name>
<proteinExistence type="predicted"/>
<dbReference type="PATRIC" id="fig|937777.3.peg.3590"/>
<dbReference type="EMBL" id="CP003382">
    <property type="protein sequence ID" value="AFZ69009.1"/>
    <property type="molecule type" value="Genomic_DNA"/>
</dbReference>
<dbReference type="RefSeq" id="WP_015237305.1">
    <property type="nucleotide sequence ID" value="NC_019793.1"/>
</dbReference>
<dbReference type="AlphaFoldDB" id="L0A6D6"/>
<dbReference type="STRING" id="937777.Deipe_3579"/>
<keyword evidence="3" id="KW-1185">Reference proteome</keyword>
<dbReference type="HOGENOM" id="CLU_1545089_0_0_0"/>
<protein>
    <recommendedName>
        <fullName evidence="4">Lipoprotein</fullName>
    </recommendedName>
</protein>
<dbReference type="OrthoDB" id="66553at2"/>
<sequence length="172" mass="18342">MTHRLALFLLALPLTACGTIPLPAQSVNLDLEVPVPPLIEPSSMVLYLETDAFKGQTIPGTITLQRLEMEALYSGAPGERELTVYLRETLPNCPSYQGVYACEDAAGGVQIAKDILVAGVAKRITLNGGKGSILDRVAHTGKGYFGLSLSKGPRTGFTDKLRLNKATAYPAL</sequence>
<dbReference type="KEGG" id="dpd:Deipe_3579"/>
<feature type="chain" id="PRO_5003939055" description="Lipoprotein" evidence="1">
    <location>
        <begin position="25"/>
        <end position="172"/>
    </location>
</feature>
<evidence type="ECO:0000313" key="2">
    <source>
        <dbReference type="EMBL" id="AFZ69009.1"/>
    </source>
</evidence>
<organism evidence="2 3">
    <name type="scientific">Deinococcus peraridilitoris (strain DSM 19664 / LMG 22246 / CIP 109416 / KR-200)</name>
    <dbReference type="NCBI Taxonomy" id="937777"/>
    <lineage>
        <taxon>Bacteria</taxon>
        <taxon>Thermotogati</taxon>
        <taxon>Deinococcota</taxon>
        <taxon>Deinococci</taxon>
        <taxon>Deinococcales</taxon>
        <taxon>Deinococcaceae</taxon>
        <taxon>Deinococcus</taxon>
    </lineage>
</organism>
<keyword evidence="1" id="KW-0732">Signal</keyword>
<feature type="signal peptide" evidence="1">
    <location>
        <begin position="1"/>
        <end position="24"/>
    </location>
</feature>
<evidence type="ECO:0000313" key="3">
    <source>
        <dbReference type="Proteomes" id="UP000010467"/>
    </source>
</evidence>
<evidence type="ECO:0008006" key="4">
    <source>
        <dbReference type="Google" id="ProtNLM"/>
    </source>
</evidence>
<reference evidence="3" key="1">
    <citation type="submission" date="2012-03" db="EMBL/GenBank/DDBJ databases">
        <title>Complete sequence of chromosome of Deinococcus peraridilitoris DSM 19664.</title>
        <authorList>
            <person name="Lucas S."/>
            <person name="Copeland A."/>
            <person name="Lapidus A."/>
            <person name="Glavina del Rio T."/>
            <person name="Dalin E."/>
            <person name="Tice H."/>
            <person name="Bruce D."/>
            <person name="Goodwin L."/>
            <person name="Pitluck S."/>
            <person name="Peters L."/>
            <person name="Mikhailova N."/>
            <person name="Lu M."/>
            <person name="Kyrpides N."/>
            <person name="Mavromatis K."/>
            <person name="Ivanova N."/>
            <person name="Brettin T."/>
            <person name="Detter J.C."/>
            <person name="Han C."/>
            <person name="Larimer F."/>
            <person name="Land M."/>
            <person name="Hauser L."/>
            <person name="Markowitz V."/>
            <person name="Cheng J.-F."/>
            <person name="Hugenholtz P."/>
            <person name="Woyke T."/>
            <person name="Wu D."/>
            <person name="Pukall R."/>
            <person name="Steenblock K."/>
            <person name="Brambilla E."/>
            <person name="Klenk H.-P."/>
            <person name="Eisen J.A."/>
        </authorList>
    </citation>
    <scope>NUCLEOTIDE SEQUENCE [LARGE SCALE GENOMIC DNA]</scope>
    <source>
        <strain evidence="3">DSM 19664 / LMG 22246 / CIP 109416 / KR-200</strain>
    </source>
</reference>
<gene>
    <name evidence="2" type="ordered locus">Deipe_3579</name>
</gene>
<evidence type="ECO:0000256" key="1">
    <source>
        <dbReference type="SAM" id="SignalP"/>
    </source>
</evidence>